<evidence type="ECO:0000313" key="2">
    <source>
        <dbReference type="Proteomes" id="UP000299102"/>
    </source>
</evidence>
<name>A0A4C1WTF6_EUMVA</name>
<dbReference type="AlphaFoldDB" id="A0A4C1WTF6"/>
<protein>
    <submittedName>
        <fullName evidence="1">Uncharacterized protein</fullName>
    </submittedName>
</protein>
<gene>
    <name evidence="1" type="ORF">EVAR_90061_1</name>
</gene>
<evidence type="ECO:0000313" key="1">
    <source>
        <dbReference type="EMBL" id="GBP54776.1"/>
    </source>
</evidence>
<sequence>MTTNTNVHYNQLDLCKLNSNLEKRTNIERYHSGTAGDIHLVSPASAVAAAANVMENACFHAGYDTRQTPRPPGEVSNGRRARPRWKRTVLNIMKIGYRNATCSYFQIDNKDCHTLCMLSIEFDCWMKLVNMSGVGSMVNSVTFLLEASIAKKDQDWYRDRYWRNRIGSDYVLELTSITGPWSGVEVTAKIANNKNEGIHCMCIGAKPGAHFNYKEDCVNYNLRSAKRTGDR</sequence>
<accession>A0A4C1WTF6</accession>
<organism evidence="1 2">
    <name type="scientific">Eumeta variegata</name>
    <name type="common">Bagworm moth</name>
    <name type="synonym">Eumeta japonica</name>
    <dbReference type="NCBI Taxonomy" id="151549"/>
    <lineage>
        <taxon>Eukaryota</taxon>
        <taxon>Metazoa</taxon>
        <taxon>Ecdysozoa</taxon>
        <taxon>Arthropoda</taxon>
        <taxon>Hexapoda</taxon>
        <taxon>Insecta</taxon>
        <taxon>Pterygota</taxon>
        <taxon>Neoptera</taxon>
        <taxon>Endopterygota</taxon>
        <taxon>Lepidoptera</taxon>
        <taxon>Glossata</taxon>
        <taxon>Ditrysia</taxon>
        <taxon>Tineoidea</taxon>
        <taxon>Psychidae</taxon>
        <taxon>Oiketicinae</taxon>
        <taxon>Eumeta</taxon>
    </lineage>
</organism>
<comment type="caution">
    <text evidence="1">The sequence shown here is derived from an EMBL/GenBank/DDBJ whole genome shotgun (WGS) entry which is preliminary data.</text>
</comment>
<dbReference type="EMBL" id="BGZK01000654">
    <property type="protein sequence ID" value="GBP54776.1"/>
    <property type="molecule type" value="Genomic_DNA"/>
</dbReference>
<proteinExistence type="predicted"/>
<reference evidence="1 2" key="1">
    <citation type="journal article" date="2019" name="Commun. Biol.">
        <title>The bagworm genome reveals a unique fibroin gene that provides high tensile strength.</title>
        <authorList>
            <person name="Kono N."/>
            <person name="Nakamura H."/>
            <person name="Ohtoshi R."/>
            <person name="Tomita M."/>
            <person name="Numata K."/>
            <person name="Arakawa K."/>
        </authorList>
    </citation>
    <scope>NUCLEOTIDE SEQUENCE [LARGE SCALE GENOMIC DNA]</scope>
</reference>
<dbReference type="Proteomes" id="UP000299102">
    <property type="component" value="Unassembled WGS sequence"/>
</dbReference>
<keyword evidence="2" id="KW-1185">Reference proteome</keyword>